<name>A0A2S9WWL5_9FLAO</name>
<feature type="chain" id="PRO_5015405038" description="DUF3078 domain-containing protein" evidence="1">
    <location>
        <begin position="20"/>
        <end position="300"/>
    </location>
</feature>
<evidence type="ECO:0008006" key="4">
    <source>
        <dbReference type="Google" id="ProtNLM"/>
    </source>
</evidence>
<keyword evidence="1" id="KW-0732">Signal</keyword>
<gene>
    <name evidence="2" type="ORF">BST86_12430</name>
</gene>
<reference evidence="2 3" key="1">
    <citation type="submission" date="2016-11" db="EMBL/GenBank/DDBJ databases">
        <title>Trade-off between light-utilization and light-protection in marine flavobacteria.</title>
        <authorList>
            <person name="Kumagai Y."/>
        </authorList>
    </citation>
    <scope>NUCLEOTIDE SEQUENCE [LARGE SCALE GENOMIC DNA]</scope>
    <source>
        <strain evidence="2 3">JCM 17109</strain>
    </source>
</reference>
<evidence type="ECO:0000256" key="1">
    <source>
        <dbReference type="SAM" id="SignalP"/>
    </source>
</evidence>
<evidence type="ECO:0000313" key="2">
    <source>
        <dbReference type="EMBL" id="PRP67844.1"/>
    </source>
</evidence>
<dbReference type="Proteomes" id="UP000239532">
    <property type="component" value="Unassembled WGS sequence"/>
</dbReference>
<dbReference type="EMBL" id="MQUC01000003">
    <property type="protein sequence ID" value="PRP67844.1"/>
    <property type="molecule type" value="Genomic_DNA"/>
</dbReference>
<dbReference type="AlphaFoldDB" id="A0A2S9WWL5"/>
<comment type="caution">
    <text evidence="2">The sequence shown here is derived from an EMBL/GenBank/DDBJ whole genome shotgun (WGS) entry which is preliminary data.</text>
</comment>
<protein>
    <recommendedName>
        <fullName evidence="4">DUF3078 domain-containing protein</fullName>
    </recommendedName>
</protein>
<organism evidence="2 3">
    <name type="scientific">Nonlabens agnitus</name>
    <dbReference type="NCBI Taxonomy" id="870484"/>
    <lineage>
        <taxon>Bacteria</taxon>
        <taxon>Pseudomonadati</taxon>
        <taxon>Bacteroidota</taxon>
        <taxon>Flavobacteriia</taxon>
        <taxon>Flavobacteriales</taxon>
        <taxon>Flavobacteriaceae</taxon>
        <taxon>Nonlabens</taxon>
    </lineage>
</organism>
<dbReference type="RefSeq" id="WP_105983544.1">
    <property type="nucleotide sequence ID" value="NZ_MQUC01000003.1"/>
</dbReference>
<dbReference type="InterPro" id="IPR021428">
    <property type="entry name" value="DUF3078"/>
</dbReference>
<feature type="signal peptide" evidence="1">
    <location>
        <begin position="1"/>
        <end position="19"/>
    </location>
</feature>
<dbReference type="Pfam" id="PF11276">
    <property type="entry name" value="DUF3078"/>
    <property type="match status" value="1"/>
</dbReference>
<accession>A0A2S9WWL5</accession>
<evidence type="ECO:0000313" key="3">
    <source>
        <dbReference type="Proteomes" id="UP000239532"/>
    </source>
</evidence>
<proteinExistence type="predicted"/>
<dbReference type="OrthoDB" id="1495718at2"/>
<keyword evidence="3" id="KW-1185">Reference proteome</keyword>
<sequence>MRILMCLLLFLTSMVKLQAQDAGDDDVNQNGWKNTGKLQFLFNQSAFNADWTGGGTSSIAGSFAADLDFNYTEDRIAWENSISAEYGLTIQENEKFTRKTNDRIELNSVIGYEVNENDDTAYYSFFINAMTQATKGYVYATNEDGEITRTERTNMFSPGYFQAGPGFLYKKNKVLTLNVAPSTARLIMVDDMFTSAEDYEDGSYFGVAAGESRRYELGASINAVYKLKIMDNITMDNKLLIYSNYLDKPGNVDINYATNINMKVNDYISAKLIFQAIYDDNAVGAFQIREVSGLGLNYTL</sequence>